<evidence type="ECO:0000256" key="4">
    <source>
        <dbReference type="ARBA" id="ARBA00022692"/>
    </source>
</evidence>
<evidence type="ECO:0000313" key="11">
    <source>
        <dbReference type="Proteomes" id="UP000001572"/>
    </source>
</evidence>
<feature type="transmembrane region" description="Helical" evidence="8">
    <location>
        <begin position="12"/>
        <end position="29"/>
    </location>
</feature>
<comment type="similarity">
    <text evidence="7">Belongs to the binding-protein-dependent transport system permease family. OppBC subfamily.</text>
</comment>
<dbReference type="PANTHER" id="PTHR43386:SF1">
    <property type="entry name" value="D,D-DIPEPTIDE TRANSPORT SYSTEM PERMEASE PROTEIN DDPC-RELATED"/>
    <property type="match status" value="1"/>
</dbReference>
<evidence type="ECO:0000256" key="2">
    <source>
        <dbReference type="ARBA" id="ARBA00022448"/>
    </source>
</evidence>
<feature type="transmembrane region" description="Helical" evidence="8">
    <location>
        <begin position="193"/>
        <end position="218"/>
    </location>
</feature>
<dbReference type="AlphaFoldDB" id="A6TMC6"/>
<dbReference type="SUPFAM" id="SSF161098">
    <property type="entry name" value="MetI-like"/>
    <property type="match status" value="1"/>
</dbReference>
<keyword evidence="2 8" id="KW-0813">Transport</keyword>
<feature type="transmembrane region" description="Helical" evidence="8">
    <location>
        <begin position="76"/>
        <end position="101"/>
    </location>
</feature>
<keyword evidence="4 8" id="KW-0812">Transmembrane</keyword>
<sequence>MMIKKLLRDKIALITLIIILSTMLIGILAEEIAPNDPNKTNITNKYTQISEEFPLGTDHLGRCILSRLIYGIRPTIFLSMITMFCTIILGTIVGMISGYARGMIDEAIMRMVDVMLSFPSEVMILAVVGMMGVGIRNIIIASIAIKWAWYARMIRSSVIKYNNKNYILYSKTIGTSKGFIITRHLLPNILSEIIVLATLDMGWVILSISTLSFLGLGIQAPTAEWGAMLSEAKNVITSHPTQMLAPGFAILILVSAFNMLGDSLRDVLDPKEV</sequence>
<dbReference type="HOGENOM" id="CLU_028518_5_3_9"/>
<keyword evidence="6 8" id="KW-0472">Membrane</keyword>
<dbReference type="InterPro" id="IPR000515">
    <property type="entry name" value="MetI-like"/>
</dbReference>
<reference evidence="11" key="1">
    <citation type="journal article" date="2016" name="Genome Announc.">
        <title>Complete genome sequence of Alkaliphilus metalliredigens strain QYMF, an alkaliphilic and metal-reducing bacterium isolated from borax-contaminated leachate ponds.</title>
        <authorList>
            <person name="Hwang C."/>
            <person name="Copeland A."/>
            <person name="Lucas S."/>
            <person name="Lapidus A."/>
            <person name="Barry K."/>
            <person name="Detter J.C."/>
            <person name="Glavina Del Rio T."/>
            <person name="Hammon N."/>
            <person name="Israni S."/>
            <person name="Dalin E."/>
            <person name="Tice H."/>
            <person name="Pitluck S."/>
            <person name="Chertkov O."/>
            <person name="Brettin T."/>
            <person name="Bruce D."/>
            <person name="Han C."/>
            <person name="Schmutz J."/>
            <person name="Larimer F."/>
            <person name="Land M.L."/>
            <person name="Hauser L."/>
            <person name="Kyrpides N."/>
            <person name="Mikhailova N."/>
            <person name="Ye Q."/>
            <person name="Zhou J."/>
            <person name="Richardson P."/>
            <person name="Fields M.W."/>
        </authorList>
    </citation>
    <scope>NUCLEOTIDE SEQUENCE [LARGE SCALE GENOMIC DNA]</scope>
    <source>
        <strain evidence="11">QYMF</strain>
    </source>
</reference>
<dbReference type="Proteomes" id="UP000001572">
    <property type="component" value="Chromosome"/>
</dbReference>
<dbReference type="InterPro" id="IPR053385">
    <property type="entry name" value="ABC_transport_permease"/>
</dbReference>
<keyword evidence="5 8" id="KW-1133">Transmembrane helix</keyword>
<gene>
    <name evidence="10" type="ordered locus">Amet_1133</name>
</gene>
<evidence type="ECO:0000256" key="8">
    <source>
        <dbReference type="RuleBase" id="RU363032"/>
    </source>
</evidence>
<dbReference type="RefSeq" id="WP_012062385.1">
    <property type="nucleotide sequence ID" value="NC_009633.1"/>
</dbReference>
<feature type="transmembrane region" description="Helical" evidence="8">
    <location>
        <begin position="243"/>
        <end position="261"/>
    </location>
</feature>
<dbReference type="KEGG" id="amt:Amet_1133"/>
<dbReference type="InterPro" id="IPR050366">
    <property type="entry name" value="BP-dependent_transpt_permease"/>
</dbReference>
<dbReference type="EMBL" id="CP000724">
    <property type="protein sequence ID" value="ABR47344.1"/>
    <property type="molecule type" value="Genomic_DNA"/>
</dbReference>
<protein>
    <submittedName>
        <fullName evidence="10">Binding-protein-dependent transport systems inner membrane component</fullName>
    </submittedName>
</protein>
<evidence type="ECO:0000256" key="6">
    <source>
        <dbReference type="ARBA" id="ARBA00023136"/>
    </source>
</evidence>
<dbReference type="Gene3D" id="1.10.3720.10">
    <property type="entry name" value="MetI-like"/>
    <property type="match status" value="1"/>
</dbReference>
<evidence type="ECO:0000256" key="7">
    <source>
        <dbReference type="ARBA" id="ARBA00024202"/>
    </source>
</evidence>
<feature type="domain" description="ABC transmembrane type-1" evidence="9">
    <location>
        <begin position="72"/>
        <end position="261"/>
    </location>
</feature>
<dbReference type="NCBIfam" id="NF045473">
    <property type="entry name" value="Opp1C"/>
    <property type="match status" value="1"/>
</dbReference>
<keyword evidence="3" id="KW-1003">Cell membrane</keyword>
<dbReference type="InterPro" id="IPR053474">
    <property type="entry name" value="Staphylopine_ABC_permease"/>
</dbReference>
<evidence type="ECO:0000256" key="3">
    <source>
        <dbReference type="ARBA" id="ARBA00022475"/>
    </source>
</evidence>
<evidence type="ECO:0000256" key="1">
    <source>
        <dbReference type="ARBA" id="ARBA00004651"/>
    </source>
</evidence>
<dbReference type="Pfam" id="PF12911">
    <property type="entry name" value="OppC_N"/>
    <property type="match status" value="1"/>
</dbReference>
<keyword evidence="11" id="KW-1185">Reference proteome</keyword>
<dbReference type="Pfam" id="PF00528">
    <property type="entry name" value="BPD_transp_1"/>
    <property type="match status" value="1"/>
</dbReference>
<organism evidence="10 11">
    <name type="scientific">Alkaliphilus metalliredigens (strain QYMF)</name>
    <dbReference type="NCBI Taxonomy" id="293826"/>
    <lineage>
        <taxon>Bacteria</taxon>
        <taxon>Bacillati</taxon>
        <taxon>Bacillota</taxon>
        <taxon>Clostridia</taxon>
        <taxon>Peptostreptococcales</taxon>
        <taxon>Natronincolaceae</taxon>
        <taxon>Alkaliphilus</taxon>
    </lineage>
</organism>
<feature type="transmembrane region" description="Helical" evidence="8">
    <location>
        <begin position="122"/>
        <end position="145"/>
    </location>
</feature>
<comment type="subcellular location">
    <subcellularLocation>
        <location evidence="1 8">Cell membrane</location>
        <topology evidence="1 8">Multi-pass membrane protein</topology>
    </subcellularLocation>
</comment>
<proteinExistence type="inferred from homology"/>
<name>A6TMC6_ALKMQ</name>
<dbReference type="PROSITE" id="PS50928">
    <property type="entry name" value="ABC_TM1"/>
    <property type="match status" value="1"/>
</dbReference>
<dbReference type="InterPro" id="IPR025966">
    <property type="entry name" value="OppC_N"/>
</dbReference>
<dbReference type="PANTHER" id="PTHR43386">
    <property type="entry name" value="OLIGOPEPTIDE TRANSPORT SYSTEM PERMEASE PROTEIN APPC"/>
    <property type="match status" value="1"/>
</dbReference>
<dbReference type="eggNOG" id="COG1173">
    <property type="taxonomic scope" value="Bacteria"/>
</dbReference>
<evidence type="ECO:0000313" key="10">
    <source>
        <dbReference type="EMBL" id="ABR47344.1"/>
    </source>
</evidence>
<evidence type="ECO:0000259" key="9">
    <source>
        <dbReference type="PROSITE" id="PS50928"/>
    </source>
</evidence>
<dbReference type="NCBIfam" id="NF045474">
    <property type="entry name" value="Opp2C"/>
    <property type="match status" value="1"/>
</dbReference>
<evidence type="ECO:0000256" key="5">
    <source>
        <dbReference type="ARBA" id="ARBA00022989"/>
    </source>
</evidence>
<dbReference type="GO" id="GO:0055085">
    <property type="term" value="P:transmembrane transport"/>
    <property type="evidence" value="ECO:0007669"/>
    <property type="project" value="InterPro"/>
</dbReference>
<dbReference type="STRING" id="293826.Amet_1133"/>
<dbReference type="CDD" id="cd06261">
    <property type="entry name" value="TM_PBP2"/>
    <property type="match status" value="1"/>
</dbReference>
<dbReference type="GO" id="GO:0005886">
    <property type="term" value="C:plasma membrane"/>
    <property type="evidence" value="ECO:0007669"/>
    <property type="project" value="UniProtKB-SubCell"/>
</dbReference>
<accession>A6TMC6</accession>
<dbReference type="InterPro" id="IPR035906">
    <property type="entry name" value="MetI-like_sf"/>
</dbReference>